<protein>
    <recommendedName>
        <fullName evidence="3">GDSL-like Lipase/Acylhydrolase family protein</fullName>
    </recommendedName>
</protein>
<dbReference type="EMBL" id="CP049865">
    <property type="protein sequence ID" value="QIK72278.1"/>
    <property type="molecule type" value="Genomic_DNA"/>
</dbReference>
<name>A0A6G7Y6K5_9ACTN</name>
<accession>A0A6G7Y6K5</accession>
<proteinExistence type="predicted"/>
<dbReference type="Proteomes" id="UP000501058">
    <property type="component" value="Chromosome"/>
</dbReference>
<keyword evidence="2" id="KW-1185">Reference proteome</keyword>
<reference evidence="1 2" key="1">
    <citation type="submission" date="2020-03" db="EMBL/GenBank/DDBJ databases">
        <title>Propioniciclava sp. nov., isolated from Hydrophilus acuminatus.</title>
        <authorList>
            <person name="Hyun D.-W."/>
            <person name="Bae J.-W."/>
        </authorList>
    </citation>
    <scope>NUCLEOTIDE SEQUENCE [LARGE SCALE GENOMIC DNA]</scope>
    <source>
        <strain evidence="1 2">HDW11</strain>
    </source>
</reference>
<evidence type="ECO:0000313" key="1">
    <source>
        <dbReference type="EMBL" id="QIK72278.1"/>
    </source>
</evidence>
<gene>
    <name evidence="1" type="ORF">G7070_08365</name>
</gene>
<evidence type="ECO:0000313" key="2">
    <source>
        <dbReference type="Proteomes" id="UP000501058"/>
    </source>
</evidence>
<dbReference type="KEGG" id="prv:G7070_08365"/>
<dbReference type="AlphaFoldDB" id="A0A6G7Y6K5"/>
<organism evidence="1 2">
    <name type="scientific">Propioniciclava coleopterorum</name>
    <dbReference type="NCBI Taxonomy" id="2714937"/>
    <lineage>
        <taxon>Bacteria</taxon>
        <taxon>Bacillati</taxon>
        <taxon>Actinomycetota</taxon>
        <taxon>Actinomycetes</taxon>
        <taxon>Propionibacteriales</taxon>
        <taxon>Propionibacteriaceae</taxon>
        <taxon>Propioniciclava</taxon>
    </lineage>
</organism>
<sequence length="172" mass="18169">MPAGAEIDGFGDSMMVASAAALKKQLPGIRLDAKSNRRWSQGQERIVARGTDIRRAVVIHLGLNWGTHPSDVTAALDALGPDRMVVIVNLYGTFARVKADNAALAEAVQGRPNVIVADWEALVRADPRAVQSDRQHPSARGAAQYAVMVERAFADLSARHAGSAAPAGAPRG</sequence>
<dbReference type="RefSeq" id="WP_166233354.1">
    <property type="nucleotide sequence ID" value="NZ_CP049865.1"/>
</dbReference>
<dbReference type="SUPFAM" id="SSF52266">
    <property type="entry name" value="SGNH hydrolase"/>
    <property type="match status" value="1"/>
</dbReference>
<evidence type="ECO:0008006" key="3">
    <source>
        <dbReference type="Google" id="ProtNLM"/>
    </source>
</evidence>